<gene>
    <name evidence="2" type="ORF">QR685DRAFT_429535</name>
</gene>
<accession>A0ABR3CYC8</accession>
<keyword evidence="1" id="KW-0472">Membrane</keyword>
<comment type="caution">
    <text evidence="2">The sequence shown here is derived from an EMBL/GenBank/DDBJ whole genome shotgun (WGS) entry which is preliminary data.</text>
</comment>
<protein>
    <submittedName>
        <fullName evidence="2">Uncharacterized protein</fullName>
    </submittedName>
</protein>
<evidence type="ECO:0000313" key="2">
    <source>
        <dbReference type="EMBL" id="KAL0465440.1"/>
    </source>
</evidence>
<evidence type="ECO:0000313" key="3">
    <source>
        <dbReference type="Proteomes" id="UP001451303"/>
    </source>
</evidence>
<keyword evidence="3" id="KW-1185">Reference proteome</keyword>
<reference evidence="2 3" key="1">
    <citation type="submission" date="2023-09" db="EMBL/GenBank/DDBJ databases">
        <title>Multi-omics analysis of a traditional fermented food reveals byproduct-associated fungal strains for waste-to-food upcycling.</title>
        <authorList>
            <consortium name="Lawrence Berkeley National Laboratory"/>
            <person name="Rekdal V.M."/>
            <person name="Villalobos-Escobedo J.M."/>
            <person name="Rodriguez-Valeron N."/>
            <person name="Garcia M.O."/>
            <person name="Vasquez D.P."/>
            <person name="Damayanti I."/>
            <person name="Sorensen P.M."/>
            <person name="Baidoo E.E."/>
            <person name="De Carvalho A.C."/>
            <person name="Riley R."/>
            <person name="Lipzen A."/>
            <person name="He G."/>
            <person name="Yan M."/>
            <person name="Haridas S."/>
            <person name="Daum C."/>
            <person name="Yoshinaga Y."/>
            <person name="Ng V."/>
            <person name="Grigoriev I.V."/>
            <person name="Munk R."/>
            <person name="Nuraida L."/>
            <person name="Wijaya C.H."/>
            <person name="Morales P.-C."/>
            <person name="Keasling J.D."/>
        </authorList>
    </citation>
    <scope>NUCLEOTIDE SEQUENCE [LARGE SCALE GENOMIC DNA]</scope>
    <source>
        <strain evidence="2 3">FGSC 2613</strain>
    </source>
</reference>
<feature type="non-terminal residue" evidence="2">
    <location>
        <position position="59"/>
    </location>
</feature>
<sequence length="59" mass="7251">YYNNYSIIVFSLPPYFIYFFQPFNIVVFQLFKYYYPKALDIIICNSYTKIIKLNFLLVI</sequence>
<dbReference type="Proteomes" id="UP001451303">
    <property type="component" value="Unassembled WGS sequence"/>
</dbReference>
<name>A0ABR3CYC8_NEUIN</name>
<proteinExistence type="predicted"/>
<evidence type="ECO:0000256" key="1">
    <source>
        <dbReference type="SAM" id="Phobius"/>
    </source>
</evidence>
<feature type="transmembrane region" description="Helical" evidence="1">
    <location>
        <begin position="15"/>
        <end position="35"/>
    </location>
</feature>
<dbReference type="EMBL" id="JAVLET010000017">
    <property type="protein sequence ID" value="KAL0465440.1"/>
    <property type="molecule type" value="Genomic_DNA"/>
</dbReference>
<organism evidence="2 3">
    <name type="scientific">Neurospora intermedia</name>
    <dbReference type="NCBI Taxonomy" id="5142"/>
    <lineage>
        <taxon>Eukaryota</taxon>
        <taxon>Fungi</taxon>
        <taxon>Dikarya</taxon>
        <taxon>Ascomycota</taxon>
        <taxon>Pezizomycotina</taxon>
        <taxon>Sordariomycetes</taxon>
        <taxon>Sordariomycetidae</taxon>
        <taxon>Sordariales</taxon>
        <taxon>Sordariaceae</taxon>
        <taxon>Neurospora</taxon>
    </lineage>
</organism>
<keyword evidence="1" id="KW-0812">Transmembrane</keyword>
<feature type="non-terminal residue" evidence="2">
    <location>
        <position position="1"/>
    </location>
</feature>
<keyword evidence="1" id="KW-1133">Transmembrane helix</keyword>